<feature type="domain" description="CHAT" evidence="1">
    <location>
        <begin position="327"/>
        <end position="574"/>
    </location>
</feature>
<dbReference type="OrthoDB" id="163530at2"/>
<sequence>MIDARYRARTRMAIRILPRLVLDHSGWVQVAALLDRILGALRADDVALLRPALAQLEELGAVRSGGGAVVPTQAGENGQHLNALEEPPPAAVRDRLARVAEAVATGQVDLPQPPVEAPRDPPERALAAEVPQQAALGQQIPLLVRVVVTPDPAAPGRLTGLGEVPPEGRRIVVTVSCGGLQPEGDTAQELLVPATGDSDAVLFMFRTMKPGLQIIRVSAFLDGTFLGELAAEVLVVASVASTRAHEVRSHMPLAATEPGEVTLQIRQSGGQYQFQFLGSTLTAFETIPMVGDPHITAGRLADELRGMARIAATANGRIALNKLKSYGAMLWGQLLPEPIRQQFWSEASGISAFTVASDLDVIPWELLYPVDGSAENGFLAEQFPVVRRVYGQGRARVLNLERSAFVVPHGSPANAMEEVRTVRSMLGAADGPVLSRLAMLDEAVSSAQLDLLHFACHNAFAPGVGSSIAFEDGQYTPDDLSVLVQRAALRERAPLVFLNACRTAGEIQGLTGLLGWASQFMRAGAGAFVGTLWAVRSNTARRFAEEFYRQLCSDVRPSLGAASLAARRAIAHESGDPTWLAYSVYGNPAARASGATSGGS</sequence>
<dbReference type="InterPro" id="IPR046924">
    <property type="entry name" value="CATASP"/>
</dbReference>
<dbReference type="EMBL" id="FOIE01000005">
    <property type="protein sequence ID" value="SET47197.1"/>
    <property type="molecule type" value="Genomic_DNA"/>
</dbReference>
<evidence type="ECO:0000313" key="3">
    <source>
        <dbReference type="EMBL" id="SET47197.1"/>
    </source>
</evidence>
<dbReference type="Pfam" id="PF12770">
    <property type="entry name" value="CHAT"/>
    <property type="match status" value="1"/>
</dbReference>
<reference evidence="4" key="1">
    <citation type="submission" date="2016-10" db="EMBL/GenBank/DDBJ databases">
        <authorList>
            <person name="Varghese N."/>
            <person name="Submissions S."/>
        </authorList>
    </citation>
    <scope>NUCLEOTIDE SEQUENCE [LARGE SCALE GENOMIC DNA]</scope>
    <source>
        <strain evidence="4">DSM 44209</strain>
    </source>
</reference>
<gene>
    <name evidence="3" type="ORF">SAMN04488546_2504</name>
</gene>
<evidence type="ECO:0000313" key="4">
    <source>
        <dbReference type="Proteomes" id="UP000198507"/>
    </source>
</evidence>
<evidence type="ECO:0000259" key="2">
    <source>
        <dbReference type="Pfam" id="PF20271"/>
    </source>
</evidence>
<protein>
    <submittedName>
        <fullName evidence="3">CHAT domain-containing protein</fullName>
    </submittedName>
</protein>
<dbReference type="Proteomes" id="UP000198507">
    <property type="component" value="Unassembled WGS sequence"/>
</dbReference>
<keyword evidence="4" id="KW-1185">Reference proteome</keyword>
<dbReference type="Pfam" id="PF20271">
    <property type="entry name" value="CATASP"/>
    <property type="match status" value="1"/>
</dbReference>
<proteinExistence type="predicted"/>
<evidence type="ECO:0000259" key="1">
    <source>
        <dbReference type="Pfam" id="PF12770"/>
    </source>
</evidence>
<accession>A0A1I0EPH7</accession>
<organism evidence="3 4">
    <name type="scientific">Geodermatophilus poikilotrophus</name>
    <dbReference type="NCBI Taxonomy" id="1333667"/>
    <lineage>
        <taxon>Bacteria</taxon>
        <taxon>Bacillati</taxon>
        <taxon>Actinomycetota</taxon>
        <taxon>Actinomycetes</taxon>
        <taxon>Geodermatophilales</taxon>
        <taxon>Geodermatophilaceae</taxon>
        <taxon>Geodermatophilus</taxon>
    </lineage>
</organism>
<feature type="domain" description="CATRA-Associated Small Protein" evidence="2">
    <location>
        <begin position="15"/>
        <end position="100"/>
    </location>
</feature>
<dbReference type="AlphaFoldDB" id="A0A1I0EPH7"/>
<dbReference type="InterPro" id="IPR024983">
    <property type="entry name" value="CHAT_dom"/>
</dbReference>
<name>A0A1I0EPH7_9ACTN</name>